<accession>A0A5D2ELG7</accession>
<dbReference type="Proteomes" id="UP000323506">
    <property type="component" value="Chromosome A11"/>
</dbReference>
<sequence>MKQWQLLSRLYFNRYNKGSKQCLTPSLRRISFSSYLVVSMRRDELHK</sequence>
<evidence type="ECO:0000313" key="1">
    <source>
        <dbReference type="EMBL" id="TYG93738.1"/>
    </source>
</evidence>
<dbReference type="AlphaFoldDB" id="A0A5D2ELG7"/>
<proteinExistence type="predicted"/>
<organism evidence="1 2">
    <name type="scientific">Gossypium darwinii</name>
    <name type="common">Darwin's cotton</name>
    <name type="synonym">Gossypium barbadense var. darwinii</name>
    <dbReference type="NCBI Taxonomy" id="34276"/>
    <lineage>
        <taxon>Eukaryota</taxon>
        <taxon>Viridiplantae</taxon>
        <taxon>Streptophyta</taxon>
        <taxon>Embryophyta</taxon>
        <taxon>Tracheophyta</taxon>
        <taxon>Spermatophyta</taxon>
        <taxon>Magnoliopsida</taxon>
        <taxon>eudicotyledons</taxon>
        <taxon>Gunneridae</taxon>
        <taxon>Pentapetalae</taxon>
        <taxon>rosids</taxon>
        <taxon>malvids</taxon>
        <taxon>Malvales</taxon>
        <taxon>Malvaceae</taxon>
        <taxon>Malvoideae</taxon>
        <taxon>Gossypium</taxon>
    </lineage>
</organism>
<name>A0A5D2ELG7_GOSDA</name>
<reference evidence="1 2" key="1">
    <citation type="submission" date="2019-06" db="EMBL/GenBank/DDBJ databases">
        <title>WGS assembly of Gossypium darwinii.</title>
        <authorList>
            <person name="Chen Z.J."/>
            <person name="Sreedasyam A."/>
            <person name="Ando A."/>
            <person name="Song Q."/>
            <person name="De L."/>
            <person name="Hulse-Kemp A."/>
            <person name="Ding M."/>
            <person name="Ye W."/>
            <person name="Kirkbride R."/>
            <person name="Jenkins J."/>
            <person name="Plott C."/>
            <person name="Lovell J."/>
            <person name="Lin Y.-M."/>
            <person name="Vaughn R."/>
            <person name="Liu B."/>
            <person name="Li W."/>
            <person name="Simpson S."/>
            <person name="Scheffler B."/>
            <person name="Saski C."/>
            <person name="Grover C."/>
            <person name="Hu G."/>
            <person name="Conover J."/>
            <person name="Carlson J."/>
            <person name="Shu S."/>
            <person name="Boston L."/>
            <person name="Williams M."/>
            <person name="Peterson D."/>
            <person name="Mcgee K."/>
            <person name="Jones D."/>
            <person name="Wendel J."/>
            <person name="Stelly D."/>
            <person name="Grimwood J."/>
            <person name="Schmutz J."/>
        </authorList>
    </citation>
    <scope>NUCLEOTIDE SEQUENCE [LARGE SCALE GENOMIC DNA]</scope>
    <source>
        <strain evidence="1">1808015.09</strain>
    </source>
</reference>
<gene>
    <name evidence="1" type="ORF">ES288_A11G134700v1</name>
</gene>
<keyword evidence="2" id="KW-1185">Reference proteome</keyword>
<dbReference type="EMBL" id="CM017698">
    <property type="protein sequence ID" value="TYG93738.1"/>
    <property type="molecule type" value="Genomic_DNA"/>
</dbReference>
<protein>
    <submittedName>
        <fullName evidence="1">Uncharacterized protein</fullName>
    </submittedName>
</protein>
<evidence type="ECO:0000313" key="2">
    <source>
        <dbReference type="Proteomes" id="UP000323506"/>
    </source>
</evidence>